<comment type="pathway">
    <text evidence="1">Nucleotide-sugar biosynthesis; GDP-alpha-D-mannose biosynthesis; GDP-alpha-D-mannose from alpha-D-mannose 1-phosphate (GTP route): step 1/1.</text>
</comment>
<evidence type="ECO:0000259" key="10">
    <source>
        <dbReference type="Pfam" id="PF00483"/>
    </source>
</evidence>
<organism evidence="13 14">
    <name type="scientific">Gilvimarinus japonicus</name>
    <dbReference type="NCBI Taxonomy" id="1796469"/>
    <lineage>
        <taxon>Bacteria</taxon>
        <taxon>Pseudomonadati</taxon>
        <taxon>Pseudomonadota</taxon>
        <taxon>Gammaproteobacteria</taxon>
        <taxon>Cellvibrionales</taxon>
        <taxon>Cellvibrionaceae</taxon>
        <taxon>Gilvimarinus</taxon>
    </lineage>
</organism>
<comment type="similarity">
    <text evidence="2 9">Belongs to the mannose-6-phosphate isomerase type 2 family.</text>
</comment>
<evidence type="ECO:0000256" key="8">
    <source>
        <dbReference type="ARBA" id="ARBA00047343"/>
    </source>
</evidence>
<evidence type="ECO:0000313" key="13">
    <source>
        <dbReference type="EMBL" id="MFC3154875.1"/>
    </source>
</evidence>
<comment type="caution">
    <text evidence="13">The sequence shown here is derived from an EMBL/GenBank/DDBJ whole genome shotgun (WGS) entry which is preliminary data.</text>
</comment>
<dbReference type="Gene3D" id="2.60.120.10">
    <property type="entry name" value="Jelly Rolls"/>
    <property type="match status" value="1"/>
</dbReference>
<name>A0ABV7HLZ3_9GAMM</name>
<dbReference type="InterPro" id="IPR005835">
    <property type="entry name" value="NTP_transferase_dom"/>
</dbReference>
<proteinExistence type="inferred from homology"/>
<dbReference type="Pfam" id="PF01050">
    <property type="entry name" value="MannoseP_isomer"/>
    <property type="match status" value="1"/>
</dbReference>
<dbReference type="Pfam" id="PF22640">
    <property type="entry name" value="ManC_GMP_beta-helix"/>
    <property type="match status" value="1"/>
</dbReference>
<evidence type="ECO:0000259" key="12">
    <source>
        <dbReference type="Pfam" id="PF22640"/>
    </source>
</evidence>
<dbReference type="EC" id="2.7.7.13" evidence="3"/>
<keyword evidence="4 13" id="KW-0808">Transferase</keyword>
<dbReference type="Pfam" id="PF00483">
    <property type="entry name" value="NTP_transferase"/>
    <property type="match status" value="1"/>
</dbReference>
<dbReference type="InterPro" id="IPR014710">
    <property type="entry name" value="RmlC-like_jellyroll"/>
</dbReference>
<dbReference type="CDD" id="cd02509">
    <property type="entry name" value="GDP-M1P_Guanylyltransferase"/>
    <property type="match status" value="1"/>
</dbReference>
<dbReference type="Gene3D" id="3.90.550.10">
    <property type="entry name" value="Spore Coat Polysaccharide Biosynthesis Protein SpsA, Chain A"/>
    <property type="match status" value="1"/>
</dbReference>
<dbReference type="InterPro" id="IPR001538">
    <property type="entry name" value="Man6P_isomerase-2_C"/>
</dbReference>
<dbReference type="Proteomes" id="UP001595548">
    <property type="component" value="Unassembled WGS sequence"/>
</dbReference>
<dbReference type="InterPro" id="IPR029044">
    <property type="entry name" value="Nucleotide-diphossugar_trans"/>
</dbReference>
<evidence type="ECO:0000256" key="7">
    <source>
        <dbReference type="ARBA" id="ARBA00023134"/>
    </source>
</evidence>
<protein>
    <recommendedName>
        <fullName evidence="3">mannose-1-phosphate guanylyltransferase</fullName>
        <ecNumber evidence="3">2.7.7.13</ecNumber>
    </recommendedName>
</protein>
<sequence length="474" mass="52631">MIIPVLLAGGSGNRLWPLSRELYPKQCINLTDPNQTLIQQTLERVRLCGIDASPVVVCNNDHRFLIAQQMLELGICGTIMLEPAARNTAAAIALAAFEVRRENPDASLLVLPADHLIAQAERFSEVVATAHARAAANELVTFGIAPSYPETGYGYIEAHHFGQVSPIKAFHEKPALETATGYVKAGNCYWNSGMFMFTPEAYLSELQRFQPAVYQAVEQAMAERYTDLDFVRVGEDAFSQSPAISIDNGIMELTHRGTVVPYHGDWSDIGSWQSVYDHLDKDADGNVVVGDVLVEDVQDSLIRSNSRLVTAVGVSNLAIIDTHDALLVMSRENSQAVKTIVARLKERGRAETRHHQKVYRPWGSYETVTLGEHYQVKHVKVNPGAKFALQVHRHRAEHWVILHGIAEVRIGEREQLLHANESIHINVGDVHTLHNPGNSTLDLIEVQTGDRIDENDVVRFTDYYQEAVGGLDEP</sequence>
<comment type="catalytic activity">
    <reaction evidence="8">
        <text>alpha-D-mannose 1-phosphate + GTP + H(+) = GDP-alpha-D-mannose + diphosphate</text>
        <dbReference type="Rhea" id="RHEA:15229"/>
        <dbReference type="ChEBI" id="CHEBI:15378"/>
        <dbReference type="ChEBI" id="CHEBI:33019"/>
        <dbReference type="ChEBI" id="CHEBI:37565"/>
        <dbReference type="ChEBI" id="CHEBI:57527"/>
        <dbReference type="ChEBI" id="CHEBI:58409"/>
        <dbReference type="EC" id="2.7.7.13"/>
    </reaction>
</comment>
<dbReference type="PANTHER" id="PTHR46390:SF1">
    <property type="entry name" value="MANNOSE-1-PHOSPHATE GUANYLYLTRANSFERASE"/>
    <property type="match status" value="1"/>
</dbReference>
<accession>A0ABV7HLZ3</accession>
<evidence type="ECO:0000313" key="14">
    <source>
        <dbReference type="Proteomes" id="UP001595548"/>
    </source>
</evidence>
<reference evidence="14" key="1">
    <citation type="journal article" date="2019" name="Int. J. Syst. Evol. Microbiol.">
        <title>The Global Catalogue of Microorganisms (GCM) 10K type strain sequencing project: providing services to taxonomists for standard genome sequencing and annotation.</title>
        <authorList>
            <consortium name="The Broad Institute Genomics Platform"/>
            <consortium name="The Broad Institute Genome Sequencing Center for Infectious Disease"/>
            <person name="Wu L."/>
            <person name="Ma J."/>
        </authorList>
    </citation>
    <scope>NUCLEOTIDE SEQUENCE [LARGE SCALE GENOMIC DNA]</scope>
    <source>
        <strain evidence="14">KCTC 52141</strain>
    </source>
</reference>
<dbReference type="GO" id="GO:0004476">
    <property type="term" value="F:mannose-6-phosphate isomerase activity"/>
    <property type="evidence" value="ECO:0007669"/>
    <property type="project" value="UniProtKB-EC"/>
</dbReference>
<evidence type="ECO:0000256" key="3">
    <source>
        <dbReference type="ARBA" id="ARBA00012387"/>
    </source>
</evidence>
<keyword evidence="5 13" id="KW-0548">Nucleotidyltransferase</keyword>
<feature type="domain" description="Nucleotidyl transferase" evidence="10">
    <location>
        <begin position="4"/>
        <end position="283"/>
    </location>
</feature>
<dbReference type="InterPro" id="IPR006375">
    <property type="entry name" value="Man1P_GuaTrfase/Man6P_Isoase"/>
</dbReference>
<dbReference type="InterPro" id="IPR011051">
    <property type="entry name" value="RmlC_Cupin_sf"/>
</dbReference>
<feature type="domain" description="MannoseP isomerase/GMP-like beta-helix" evidence="12">
    <location>
        <begin position="296"/>
        <end position="344"/>
    </location>
</feature>
<evidence type="ECO:0000256" key="5">
    <source>
        <dbReference type="ARBA" id="ARBA00022695"/>
    </source>
</evidence>
<evidence type="ECO:0000256" key="4">
    <source>
        <dbReference type="ARBA" id="ARBA00022679"/>
    </source>
</evidence>
<dbReference type="GO" id="GO:0004475">
    <property type="term" value="F:mannose-1-phosphate guanylyltransferase (GTP) activity"/>
    <property type="evidence" value="ECO:0007669"/>
    <property type="project" value="UniProtKB-EC"/>
</dbReference>
<keyword evidence="7" id="KW-0342">GTP-binding</keyword>
<keyword evidence="6" id="KW-0547">Nucleotide-binding</keyword>
<dbReference type="SUPFAM" id="SSF53448">
    <property type="entry name" value="Nucleotide-diphospho-sugar transferases"/>
    <property type="match status" value="1"/>
</dbReference>
<evidence type="ECO:0000256" key="2">
    <source>
        <dbReference type="ARBA" id="ARBA00006115"/>
    </source>
</evidence>
<feature type="domain" description="Mannose-6-phosphate isomerase type II C-terminal" evidence="11">
    <location>
        <begin position="348"/>
        <end position="462"/>
    </location>
</feature>
<dbReference type="PANTHER" id="PTHR46390">
    <property type="entry name" value="MANNOSE-1-PHOSPHATE GUANYLYLTRANSFERASE"/>
    <property type="match status" value="1"/>
</dbReference>
<evidence type="ECO:0000256" key="6">
    <source>
        <dbReference type="ARBA" id="ARBA00022741"/>
    </source>
</evidence>
<evidence type="ECO:0000259" key="11">
    <source>
        <dbReference type="Pfam" id="PF01050"/>
    </source>
</evidence>
<dbReference type="EMBL" id="JBHRTL010000006">
    <property type="protein sequence ID" value="MFC3154875.1"/>
    <property type="molecule type" value="Genomic_DNA"/>
</dbReference>
<dbReference type="InterPro" id="IPR051161">
    <property type="entry name" value="Mannose-6P_isomerase_type2"/>
</dbReference>
<evidence type="ECO:0000256" key="9">
    <source>
        <dbReference type="RuleBase" id="RU004190"/>
    </source>
</evidence>
<keyword evidence="13" id="KW-0413">Isomerase</keyword>
<dbReference type="InterPro" id="IPR054566">
    <property type="entry name" value="ManC/GMP-like_b-helix"/>
</dbReference>
<evidence type="ECO:0000256" key="1">
    <source>
        <dbReference type="ARBA" id="ARBA00004823"/>
    </source>
</evidence>
<dbReference type="CDD" id="cd02213">
    <property type="entry name" value="cupin_PMI_typeII_C"/>
    <property type="match status" value="1"/>
</dbReference>
<dbReference type="NCBIfam" id="TIGR01479">
    <property type="entry name" value="GMP_PMI"/>
    <property type="match status" value="1"/>
</dbReference>
<dbReference type="InterPro" id="IPR049577">
    <property type="entry name" value="GMPP_N"/>
</dbReference>
<dbReference type="SUPFAM" id="SSF51182">
    <property type="entry name" value="RmlC-like cupins"/>
    <property type="match status" value="1"/>
</dbReference>
<dbReference type="RefSeq" id="WP_382415332.1">
    <property type="nucleotide sequence ID" value="NZ_AP031500.1"/>
</dbReference>
<keyword evidence="14" id="KW-1185">Reference proteome</keyword>
<gene>
    <name evidence="13" type="ORF">ACFOEB_06625</name>
</gene>